<dbReference type="Pfam" id="PF03965">
    <property type="entry name" value="Penicillinase_R"/>
    <property type="match status" value="1"/>
</dbReference>
<reference evidence="5 6" key="1">
    <citation type="submission" date="2023-03" db="EMBL/GenBank/DDBJ databases">
        <title>Paludisphaera mucosa sp. nov. a novel planctomycete from northern fen.</title>
        <authorList>
            <person name="Ivanova A."/>
        </authorList>
    </citation>
    <scope>NUCLEOTIDE SEQUENCE [LARGE SCALE GENOMIC DNA]</scope>
    <source>
        <strain evidence="5 6">Pla2</strain>
    </source>
</reference>
<evidence type="ECO:0000256" key="2">
    <source>
        <dbReference type="ARBA" id="ARBA00023015"/>
    </source>
</evidence>
<dbReference type="InterPro" id="IPR005650">
    <property type="entry name" value="BlaI_family"/>
</dbReference>
<evidence type="ECO:0000256" key="1">
    <source>
        <dbReference type="ARBA" id="ARBA00011046"/>
    </source>
</evidence>
<evidence type="ECO:0000256" key="4">
    <source>
        <dbReference type="ARBA" id="ARBA00023163"/>
    </source>
</evidence>
<organism evidence="5 6">
    <name type="scientific">Paludisphaera mucosa</name>
    <dbReference type="NCBI Taxonomy" id="3030827"/>
    <lineage>
        <taxon>Bacteria</taxon>
        <taxon>Pseudomonadati</taxon>
        <taxon>Planctomycetota</taxon>
        <taxon>Planctomycetia</taxon>
        <taxon>Isosphaerales</taxon>
        <taxon>Isosphaeraceae</taxon>
        <taxon>Paludisphaera</taxon>
    </lineage>
</organism>
<gene>
    <name evidence="5" type="ORF">PZE19_15980</name>
</gene>
<evidence type="ECO:0000313" key="5">
    <source>
        <dbReference type="EMBL" id="MDG3005289.1"/>
    </source>
</evidence>
<keyword evidence="2" id="KW-0805">Transcription regulation</keyword>
<dbReference type="Proteomes" id="UP001216907">
    <property type="component" value="Unassembled WGS sequence"/>
</dbReference>
<protein>
    <submittedName>
        <fullName evidence="5">BlaI/MecI/CopY family transcriptional regulator</fullName>
    </submittedName>
</protein>
<dbReference type="InterPro" id="IPR036388">
    <property type="entry name" value="WH-like_DNA-bd_sf"/>
</dbReference>
<dbReference type="Gene3D" id="1.10.4040.10">
    <property type="entry name" value="Penicillinase repressor domain"/>
    <property type="match status" value="1"/>
</dbReference>
<dbReference type="EMBL" id="JARRAG010000002">
    <property type="protein sequence ID" value="MDG3005289.1"/>
    <property type="molecule type" value="Genomic_DNA"/>
</dbReference>
<dbReference type="Gene3D" id="1.10.10.10">
    <property type="entry name" value="Winged helix-like DNA-binding domain superfamily/Winged helix DNA-binding domain"/>
    <property type="match status" value="1"/>
</dbReference>
<dbReference type="RefSeq" id="WP_277861634.1">
    <property type="nucleotide sequence ID" value="NZ_JARRAG010000002.1"/>
</dbReference>
<proteinExistence type="inferred from homology"/>
<comment type="caution">
    <text evidence="5">The sequence shown here is derived from an EMBL/GenBank/DDBJ whole genome shotgun (WGS) entry which is preliminary data.</text>
</comment>
<sequence length="132" mass="14644">MSESEPSPRELDVLKALWALGSGSVREVHQRMCPGGELAFNTIQTLLRIMETKGLVRHRADGRTFVYEPTYTRDRVTSRLLNRMFDGALDQVVLSLLEVKDASGAELRELERLIAAARKRKESGGGTNTEGG</sequence>
<keyword evidence="6" id="KW-1185">Reference proteome</keyword>
<dbReference type="SUPFAM" id="SSF46785">
    <property type="entry name" value="Winged helix' DNA-binding domain"/>
    <property type="match status" value="1"/>
</dbReference>
<comment type="similarity">
    <text evidence="1">Belongs to the BlaI transcriptional regulatory family.</text>
</comment>
<accession>A0ABT6FCH6</accession>
<evidence type="ECO:0000256" key="3">
    <source>
        <dbReference type="ARBA" id="ARBA00023125"/>
    </source>
</evidence>
<dbReference type="InterPro" id="IPR036390">
    <property type="entry name" value="WH_DNA-bd_sf"/>
</dbReference>
<dbReference type="PIRSF" id="PIRSF019455">
    <property type="entry name" value="CopR_AtkY"/>
    <property type="match status" value="1"/>
</dbReference>
<keyword evidence="3" id="KW-0238">DNA-binding</keyword>
<keyword evidence="4" id="KW-0804">Transcription</keyword>
<evidence type="ECO:0000313" key="6">
    <source>
        <dbReference type="Proteomes" id="UP001216907"/>
    </source>
</evidence>
<name>A0ABT6FCH6_9BACT</name>